<dbReference type="InterPro" id="IPR003594">
    <property type="entry name" value="HATPase_dom"/>
</dbReference>
<dbReference type="EC" id="2.7.13.3" evidence="2"/>
<dbReference type="Gene3D" id="3.30.565.10">
    <property type="entry name" value="Histidine kinase-like ATPase, C-terminal domain"/>
    <property type="match status" value="1"/>
</dbReference>
<dbReference type="GO" id="GO:0005524">
    <property type="term" value="F:ATP binding"/>
    <property type="evidence" value="ECO:0007669"/>
    <property type="project" value="UniProtKB-KW"/>
</dbReference>
<proteinExistence type="predicted"/>
<feature type="domain" description="Histidine kinase" evidence="8">
    <location>
        <begin position="1"/>
        <end position="102"/>
    </location>
</feature>
<comment type="catalytic activity">
    <reaction evidence="1">
        <text>ATP + protein L-histidine = ADP + protein N-phospho-L-histidine.</text>
        <dbReference type="EC" id="2.7.13.3"/>
    </reaction>
</comment>
<dbReference type="PANTHER" id="PTHR43065">
    <property type="entry name" value="SENSOR HISTIDINE KINASE"/>
    <property type="match status" value="1"/>
</dbReference>
<dbReference type="InterPro" id="IPR036890">
    <property type="entry name" value="HATPase_C_sf"/>
</dbReference>
<organism evidence="9 10">
    <name type="scientific">Alicyclobacillus dauci</name>
    <dbReference type="NCBI Taxonomy" id="1475485"/>
    <lineage>
        <taxon>Bacteria</taxon>
        <taxon>Bacillati</taxon>
        <taxon>Bacillota</taxon>
        <taxon>Bacilli</taxon>
        <taxon>Bacillales</taxon>
        <taxon>Alicyclobacillaceae</taxon>
        <taxon>Alicyclobacillus</taxon>
    </lineage>
</organism>
<dbReference type="PRINTS" id="PR00344">
    <property type="entry name" value="BCTRLSENSOR"/>
</dbReference>
<evidence type="ECO:0000256" key="6">
    <source>
        <dbReference type="ARBA" id="ARBA00022840"/>
    </source>
</evidence>
<evidence type="ECO:0000256" key="5">
    <source>
        <dbReference type="ARBA" id="ARBA00022777"/>
    </source>
</evidence>
<dbReference type="Pfam" id="PF02518">
    <property type="entry name" value="HATPase_c"/>
    <property type="match status" value="1"/>
</dbReference>
<dbReference type="PANTHER" id="PTHR43065:SF34">
    <property type="entry name" value="SPORULATION KINASE A"/>
    <property type="match status" value="1"/>
</dbReference>
<evidence type="ECO:0000256" key="3">
    <source>
        <dbReference type="ARBA" id="ARBA00022679"/>
    </source>
</evidence>
<sequence>MKQVFINVVKNAIEAMPNGGRLSINLATNNDTVSIQFIDEGIGIPADVVPRIGEPFYTTKQSGTGLGVMVSQKIIIAHHGTIDISSEVGKGTTVNICLPITPLI</sequence>
<evidence type="ECO:0000256" key="7">
    <source>
        <dbReference type="ARBA" id="ARBA00023012"/>
    </source>
</evidence>
<dbReference type="Proteomes" id="UP001164803">
    <property type="component" value="Chromosome"/>
</dbReference>
<keyword evidence="10" id="KW-1185">Reference proteome</keyword>
<dbReference type="SUPFAM" id="SSF55874">
    <property type="entry name" value="ATPase domain of HSP90 chaperone/DNA topoisomerase II/histidine kinase"/>
    <property type="match status" value="1"/>
</dbReference>
<accession>A0ABY6Z8M8</accession>
<dbReference type="RefSeq" id="WP_268046818.1">
    <property type="nucleotide sequence ID" value="NZ_CP104064.1"/>
</dbReference>
<protein>
    <recommendedName>
        <fullName evidence="2">histidine kinase</fullName>
        <ecNumber evidence="2">2.7.13.3</ecNumber>
    </recommendedName>
</protein>
<keyword evidence="6 9" id="KW-0067">ATP-binding</keyword>
<dbReference type="EMBL" id="CP104064">
    <property type="protein sequence ID" value="WAH39159.1"/>
    <property type="molecule type" value="Genomic_DNA"/>
</dbReference>
<evidence type="ECO:0000256" key="1">
    <source>
        <dbReference type="ARBA" id="ARBA00000085"/>
    </source>
</evidence>
<evidence type="ECO:0000259" key="8">
    <source>
        <dbReference type="PROSITE" id="PS50109"/>
    </source>
</evidence>
<gene>
    <name evidence="9" type="ORF">NZD86_07575</name>
</gene>
<keyword evidence="4" id="KW-0547">Nucleotide-binding</keyword>
<evidence type="ECO:0000313" key="10">
    <source>
        <dbReference type="Proteomes" id="UP001164803"/>
    </source>
</evidence>
<keyword evidence="5" id="KW-0418">Kinase</keyword>
<evidence type="ECO:0000256" key="2">
    <source>
        <dbReference type="ARBA" id="ARBA00012438"/>
    </source>
</evidence>
<dbReference type="SMART" id="SM00387">
    <property type="entry name" value="HATPase_c"/>
    <property type="match status" value="1"/>
</dbReference>
<keyword evidence="7" id="KW-0902">Two-component regulatory system</keyword>
<dbReference type="PROSITE" id="PS50109">
    <property type="entry name" value="HIS_KIN"/>
    <property type="match status" value="1"/>
</dbReference>
<keyword evidence="3" id="KW-0808">Transferase</keyword>
<reference evidence="9" key="1">
    <citation type="submission" date="2022-08" db="EMBL/GenBank/DDBJ databases">
        <title>Alicyclobacillus dauci DSM2870, complete genome.</title>
        <authorList>
            <person name="Wang Q."/>
            <person name="Cai R."/>
            <person name="Wang Z."/>
        </authorList>
    </citation>
    <scope>NUCLEOTIDE SEQUENCE</scope>
    <source>
        <strain evidence="9">DSM 28700</strain>
    </source>
</reference>
<evidence type="ECO:0000256" key="4">
    <source>
        <dbReference type="ARBA" id="ARBA00022741"/>
    </source>
</evidence>
<dbReference type="InterPro" id="IPR005467">
    <property type="entry name" value="His_kinase_dom"/>
</dbReference>
<name>A0ABY6Z8M8_9BACL</name>
<dbReference type="InterPro" id="IPR004358">
    <property type="entry name" value="Sig_transdc_His_kin-like_C"/>
</dbReference>
<evidence type="ECO:0000313" key="9">
    <source>
        <dbReference type="EMBL" id="WAH39159.1"/>
    </source>
</evidence>